<dbReference type="Proteomes" id="UP000530928">
    <property type="component" value="Unassembled WGS sequence"/>
</dbReference>
<protein>
    <submittedName>
        <fullName evidence="4">Uncharacterized protein YbjT (DUF2867 family)</fullName>
    </submittedName>
</protein>
<evidence type="ECO:0000313" key="4">
    <source>
        <dbReference type="EMBL" id="MBA2892166.1"/>
    </source>
</evidence>
<dbReference type="AlphaFoldDB" id="A0A7W0HR15"/>
<dbReference type="Gene3D" id="3.40.50.720">
    <property type="entry name" value="NAD(P)-binding Rossmann-like Domain"/>
    <property type="match status" value="1"/>
</dbReference>
<dbReference type="InterPro" id="IPR036291">
    <property type="entry name" value="NAD(P)-bd_dom_sf"/>
</dbReference>
<dbReference type="Gene3D" id="3.90.25.10">
    <property type="entry name" value="UDP-galactose 4-epimerase, domain 1"/>
    <property type="match status" value="1"/>
</dbReference>
<sequence>MSKPVLVIGATGQQGGAAARQLLRRGRAVRAFVRDLEAPAARALREAGASLALGDLDDVQSVRAALDGASGVFLALTMMTGPRITAEGVAAEERRGRLVVDLAAESGVDHLVYSSLAGVDEPTGIPYYESKGRIEAHIRTSGLRFTMLRPGSFMENFTTLTRPVVTGDEIVVNLAIRPTKQMNLIAVDDIGAFAARALTFSTEYAGDSIELAGDRLTGEQIAEAFGRATGLPARFQQVPIEQLRAFDPEVARTFEWMDTRETPPPDIDSLRAVHPELMTLETWLKGWTR</sequence>
<dbReference type="RefSeq" id="WP_181610881.1">
    <property type="nucleotide sequence ID" value="NZ_BAABAM010000002.1"/>
</dbReference>
<name>A0A7W0HR15_9ACTN</name>
<comment type="caution">
    <text evidence="4">The sequence shown here is derived from an EMBL/GenBank/DDBJ whole genome shotgun (WGS) entry which is preliminary data.</text>
</comment>
<dbReference type="PANTHER" id="PTHR42748">
    <property type="entry name" value="NITROGEN METABOLITE REPRESSION PROTEIN NMRA FAMILY MEMBER"/>
    <property type="match status" value="1"/>
</dbReference>
<accession>A0A7W0HR15</accession>
<organism evidence="4 5">
    <name type="scientific">Nonomuraea soli</name>
    <dbReference type="NCBI Taxonomy" id="1032476"/>
    <lineage>
        <taxon>Bacteria</taxon>
        <taxon>Bacillati</taxon>
        <taxon>Actinomycetota</taxon>
        <taxon>Actinomycetes</taxon>
        <taxon>Streptosporangiales</taxon>
        <taxon>Streptosporangiaceae</taxon>
        <taxon>Nonomuraea</taxon>
    </lineage>
</organism>
<evidence type="ECO:0000256" key="1">
    <source>
        <dbReference type="ARBA" id="ARBA00006328"/>
    </source>
</evidence>
<dbReference type="SUPFAM" id="SSF51735">
    <property type="entry name" value="NAD(P)-binding Rossmann-fold domains"/>
    <property type="match status" value="1"/>
</dbReference>
<evidence type="ECO:0000313" key="5">
    <source>
        <dbReference type="Proteomes" id="UP000530928"/>
    </source>
</evidence>
<evidence type="ECO:0000256" key="2">
    <source>
        <dbReference type="ARBA" id="ARBA00022857"/>
    </source>
</evidence>
<dbReference type="EMBL" id="JACDUR010000003">
    <property type="protein sequence ID" value="MBA2892166.1"/>
    <property type="molecule type" value="Genomic_DNA"/>
</dbReference>
<proteinExistence type="inferred from homology"/>
<dbReference type="PANTHER" id="PTHR42748:SF7">
    <property type="entry name" value="NMRA LIKE REDOX SENSOR 1-RELATED"/>
    <property type="match status" value="1"/>
</dbReference>
<comment type="similarity">
    <text evidence="1">Belongs to the NmrA-type oxidoreductase family.</text>
</comment>
<keyword evidence="2" id="KW-0521">NADP</keyword>
<keyword evidence="5" id="KW-1185">Reference proteome</keyword>
<gene>
    <name evidence="4" type="ORF">HNR30_003507</name>
</gene>
<dbReference type="CDD" id="cd05251">
    <property type="entry name" value="NmrA_like_SDR_a"/>
    <property type="match status" value="1"/>
</dbReference>
<feature type="domain" description="NmrA-like" evidence="3">
    <location>
        <begin position="2"/>
        <end position="259"/>
    </location>
</feature>
<dbReference type="InterPro" id="IPR008030">
    <property type="entry name" value="NmrA-like"/>
</dbReference>
<dbReference type="InterPro" id="IPR051164">
    <property type="entry name" value="NmrA-like_oxidored"/>
</dbReference>
<evidence type="ECO:0000259" key="3">
    <source>
        <dbReference type="Pfam" id="PF05368"/>
    </source>
</evidence>
<dbReference type="Pfam" id="PF05368">
    <property type="entry name" value="NmrA"/>
    <property type="match status" value="1"/>
</dbReference>
<reference evidence="4 5" key="1">
    <citation type="submission" date="2020-07" db="EMBL/GenBank/DDBJ databases">
        <title>Genomic Encyclopedia of Type Strains, Phase IV (KMG-IV): sequencing the most valuable type-strain genomes for metagenomic binning, comparative biology and taxonomic classification.</title>
        <authorList>
            <person name="Goeker M."/>
        </authorList>
    </citation>
    <scope>NUCLEOTIDE SEQUENCE [LARGE SCALE GENOMIC DNA]</scope>
    <source>
        <strain evidence="4 5">DSM 45533</strain>
    </source>
</reference>